<evidence type="ECO:0000313" key="3">
    <source>
        <dbReference type="Proteomes" id="UP000596381"/>
    </source>
</evidence>
<gene>
    <name evidence="2" type="ORF">vBKpMFBKp24_042</name>
</gene>
<keyword evidence="3" id="KW-1185">Reference proteome</keyword>
<evidence type="ECO:0000256" key="1">
    <source>
        <dbReference type="SAM" id="Phobius"/>
    </source>
</evidence>
<keyword evidence="1" id="KW-1133">Transmembrane helix</keyword>
<proteinExistence type="predicted"/>
<keyword evidence="1" id="KW-0812">Transmembrane</keyword>
<name>A0A7U0J7A9_9CAUD</name>
<protein>
    <submittedName>
        <fullName evidence="2">Uncharacterized protein</fullName>
    </submittedName>
</protein>
<reference evidence="2 3" key="1">
    <citation type="submission" date="2020-12" db="EMBL/GenBank/DDBJ databases">
        <title>Genomic characterization of four novel bacteriophages infecting Klebsiella pneumoniae.</title>
        <authorList>
            <person name="Estrada Bonilla B."/>
            <person name="Costa A.R."/>
            <person name="van Rossum T."/>
            <person name="Hagedoorn S."/>
            <person name="Wallinga H."/>
            <person name="Xiao M."/>
            <person name="Song W."/>
            <person name="Haas P.-J."/>
            <person name="Nobrega F.L."/>
            <person name="Brouns S.J.J."/>
        </authorList>
    </citation>
    <scope>NUCLEOTIDE SEQUENCE [LARGE SCALE GENOMIC DNA]</scope>
</reference>
<feature type="transmembrane region" description="Helical" evidence="1">
    <location>
        <begin position="5"/>
        <end position="22"/>
    </location>
</feature>
<evidence type="ECO:0000313" key="2">
    <source>
        <dbReference type="EMBL" id="QQV92352.1"/>
    </source>
</evidence>
<dbReference type="Proteomes" id="UP000596381">
    <property type="component" value="Segment"/>
</dbReference>
<keyword evidence="1" id="KW-0472">Membrane</keyword>
<organism evidence="2 3">
    <name type="scientific">Klebsiella phage vB_KpM_FBKp24</name>
    <dbReference type="NCBI Taxonomy" id="2801834"/>
    <lineage>
        <taxon>Viruses</taxon>
        <taxon>Duplodnaviria</taxon>
        <taxon>Heunggongvirae</taxon>
        <taxon>Uroviricota</taxon>
        <taxon>Caudoviricetes</taxon>
        <taxon>Chimalliviridae</taxon>
        <taxon>Maaswegvirus</taxon>
        <taxon>Maaswegvirus Kp24</taxon>
    </lineage>
</organism>
<feature type="transmembrane region" description="Helical" evidence="1">
    <location>
        <begin position="28"/>
        <end position="46"/>
    </location>
</feature>
<accession>A0A7U0J7A9</accession>
<sequence>MLKKIGWLIILAVIFLVLFRMAGVLIDIVLLIILAGAIAIYVQLAFRKKKKQSS</sequence>
<dbReference type="EMBL" id="MW394391">
    <property type="protein sequence ID" value="QQV92352.1"/>
    <property type="molecule type" value="Genomic_DNA"/>
</dbReference>